<dbReference type="Pfam" id="PF05226">
    <property type="entry name" value="CHASE2"/>
    <property type="match status" value="1"/>
</dbReference>
<dbReference type="Pfam" id="PF12770">
    <property type="entry name" value="CHAT"/>
    <property type="match status" value="1"/>
</dbReference>
<name>K9WRV2_9NOST</name>
<dbReference type="eggNOG" id="COG4252">
    <property type="taxonomic scope" value="Bacteria"/>
</dbReference>
<feature type="domain" description="CHASE2" evidence="3">
    <location>
        <begin position="405"/>
        <end position="723"/>
    </location>
</feature>
<feature type="transmembrane region" description="Helical" evidence="2">
    <location>
        <begin position="734"/>
        <end position="754"/>
    </location>
</feature>
<feature type="region of interest" description="Disordered" evidence="1">
    <location>
        <begin position="508"/>
        <end position="534"/>
    </location>
</feature>
<reference evidence="4 5" key="1">
    <citation type="submission" date="2012-06" db="EMBL/GenBank/DDBJ databases">
        <title>Finished chromosome of genome of Cylindrospermum stagnale PCC 7417.</title>
        <authorList>
            <consortium name="US DOE Joint Genome Institute"/>
            <person name="Gugger M."/>
            <person name="Coursin T."/>
            <person name="Rippka R."/>
            <person name="Tandeau De Marsac N."/>
            <person name="Huntemann M."/>
            <person name="Wei C.-L."/>
            <person name="Han J."/>
            <person name="Detter J.C."/>
            <person name="Han C."/>
            <person name="Tapia R."/>
            <person name="Chen A."/>
            <person name="Kyrpides N."/>
            <person name="Mavromatis K."/>
            <person name="Markowitz V."/>
            <person name="Szeto E."/>
            <person name="Ivanova N."/>
            <person name="Pagani I."/>
            <person name="Pati A."/>
            <person name="Goodwin L."/>
            <person name="Nordberg H.P."/>
            <person name="Cantor M.N."/>
            <person name="Hua S.X."/>
            <person name="Woyke T."/>
            <person name="Kerfeld C.A."/>
        </authorList>
    </citation>
    <scope>NUCLEOTIDE SEQUENCE [LARGE SCALE GENOMIC DNA]</scope>
    <source>
        <strain evidence="4 5">PCC 7417</strain>
    </source>
</reference>
<evidence type="ECO:0000313" key="5">
    <source>
        <dbReference type="Proteomes" id="UP000010475"/>
    </source>
</evidence>
<proteinExistence type="predicted"/>
<protein>
    <submittedName>
        <fullName evidence="4">Putative transmembrane sensor domain protein</fullName>
    </submittedName>
</protein>
<dbReference type="STRING" id="56107.Cylst_0763"/>
<feature type="transmembrane region" description="Helical" evidence="2">
    <location>
        <begin position="706"/>
        <end position="727"/>
    </location>
</feature>
<evidence type="ECO:0000256" key="1">
    <source>
        <dbReference type="SAM" id="MobiDB-lite"/>
    </source>
</evidence>
<evidence type="ECO:0000256" key="2">
    <source>
        <dbReference type="SAM" id="Phobius"/>
    </source>
</evidence>
<dbReference type="HOGENOM" id="CLU_010903_0_0_3"/>
<dbReference type="OrthoDB" id="444941at2"/>
<accession>K9WRV2</accession>
<dbReference type="RefSeq" id="WP_015206346.1">
    <property type="nucleotide sequence ID" value="NC_019757.1"/>
</dbReference>
<dbReference type="InterPro" id="IPR024983">
    <property type="entry name" value="CHAT_dom"/>
</dbReference>
<dbReference type="Proteomes" id="UP000010475">
    <property type="component" value="Chromosome"/>
</dbReference>
<keyword evidence="5" id="KW-1185">Reference proteome</keyword>
<dbReference type="EMBL" id="CP003642">
    <property type="protein sequence ID" value="AFZ23090.1"/>
    <property type="molecule type" value="Genomic_DNA"/>
</dbReference>
<dbReference type="KEGG" id="csg:Cylst_0763"/>
<keyword evidence="2 4" id="KW-0812">Transmembrane</keyword>
<keyword evidence="2" id="KW-0472">Membrane</keyword>
<evidence type="ECO:0000313" key="4">
    <source>
        <dbReference type="EMBL" id="AFZ23090.1"/>
    </source>
</evidence>
<evidence type="ECO:0000259" key="3">
    <source>
        <dbReference type="SMART" id="SM01080"/>
    </source>
</evidence>
<dbReference type="PATRIC" id="fig|56107.3.peg.854"/>
<dbReference type="SMART" id="SM01080">
    <property type="entry name" value="CHASE2"/>
    <property type="match status" value="1"/>
</dbReference>
<feature type="transmembrane region" description="Helical" evidence="2">
    <location>
        <begin position="760"/>
        <end position="778"/>
    </location>
</feature>
<organism evidence="4 5">
    <name type="scientific">Cylindrospermum stagnale PCC 7417</name>
    <dbReference type="NCBI Taxonomy" id="56107"/>
    <lineage>
        <taxon>Bacteria</taxon>
        <taxon>Bacillati</taxon>
        <taxon>Cyanobacteriota</taxon>
        <taxon>Cyanophyceae</taxon>
        <taxon>Nostocales</taxon>
        <taxon>Nostocaceae</taxon>
        <taxon>Cylindrospermum</taxon>
    </lineage>
</organism>
<keyword evidence="2" id="KW-1133">Transmembrane helix</keyword>
<sequence>MDKLVVFSLLAGDLNQGFPAVTAQVSDSSRLYPMKFTSSLPPVPELPELYRRWQLLYEALHQRLSWRSRIKIYPQEITNVSVSEFGEICQQLQEHINRWLNSEPFQNVVQQLRTLLNRDDAIRVIFETNIPLLQRLPWHLWNFFEDYRYAEVALAPHEYGFSPTQAKLQTGKVKILAILGNSEGIDIDKDRTLLQGLKDAETEFLVEPTRKEVDQHLWNQDWDILFFAGHSSSQADGETGKIYINQTESLAIPQLKNALQQAISRGLKIAIFNSCDGIGLARNLADLNIPQVIFMREPVPDLVAQEFLKNFLVAFAGGKLFYLAVREARERLQGWEKDFLCASWLPVICQNPTIMPVTWQELCGSGSFNSPSNEVSSIWQKIVAVCFIASIASALIIGLRYLGILQIQELLAFDHILRLRPQEEQDSRLLVVEVNEKDIQTLLEPTRGLKSISDSSLAKLIKKIQQYQPRIIGIDIYRDIPDSPNKSKQSELTTQLNQGNVVVVCKGKDSEHDPQGIKPPAGVPVDRQGFTDGVRDPDGIVRRQVLMMKQEPSSVCTTPFSLSLQLAARYLFLEDIQHDFTNDAVIFKSVSGVTKFQRLKSGGSGAYQQGISLGGNQILINYRSANFEQVSVEDVLSNRVKPEAIKDKVIFIGVTAQSLRDTFPTPYSLSQQPYQETPGVLIQAHMTSQIISAVLDKRTVFWVLPYWGDIFWIWGWSLVSSLVVWSVRSHLGKICSLAITIIVLYGVCTAIFLFQGAWLPLVPSAFSVILASGTMLVLRLNI</sequence>
<dbReference type="AlphaFoldDB" id="K9WRV2"/>
<gene>
    <name evidence="4" type="ORF">Cylst_0763</name>
</gene>
<dbReference type="InterPro" id="IPR007890">
    <property type="entry name" value="CHASE2"/>
</dbReference>